<sequence>MTIAMYMRIESDNCWFNEFAVDGGPAAKYLRQKFNVFFNHLTSQTGLQLPEVQVQIKNLVATAIVPKGIGGLLFIFGSSFGAYLLDQNM</sequence>
<keyword evidence="1" id="KW-0812">Transmembrane</keyword>
<dbReference type="PANTHER" id="PTHR31474:SF1">
    <property type="entry name" value="EXPRESSED PROTEIN"/>
    <property type="match status" value="1"/>
</dbReference>
<reference evidence="2 3" key="1">
    <citation type="journal article" date="2019" name="Plant Biotechnol. J.">
        <title>The red bayberry genome and genetic basis of sex determination.</title>
        <authorList>
            <person name="Jia H.M."/>
            <person name="Jia H.J."/>
            <person name="Cai Q.L."/>
            <person name="Wang Y."/>
            <person name="Zhao H.B."/>
            <person name="Yang W.F."/>
            <person name="Wang G.Y."/>
            <person name="Li Y.H."/>
            <person name="Zhan D.L."/>
            <person name="Shen Y.T."/>
            <person name="Niu Q.F."/>
            <person name="Chang L."/>
            <person name="Qiu J."/>
            <person name="Zhao L."/>
            <person name="Xie H.B."/>
            <person name="Fu W.Y."/>
            <person name="Jin J."/>
            <person name="Li X.W."/>
            <person name="Jiao Y."/>
            <person name="Zhou C.C."/>
            <person name="Tu T."/>
            <person name="Chai C.Y."/>
            <person name="Gao J.L."/>
            <person name="Fan L.J."/>
            <person name="van de Weg E."/>
            <person name="Wang J.Y."/>
            <person name="Gao Z.S."/>
        </authorList>
    </citation>
    <scope>NUCLEOTIDE SEQUENCE [LARGE SCALE GENOMIC DNA]</scope>
    <source>
        <tissue evidence="2">Leaves</tissue>
    </source>
</reference>
<feature type="transmembrane region" description="Helical" evidence="1">
    <location>
        <begin position="64"/>
        <end position="85"/>
    </location>
</feature>
<evidence type="ECO:0000256" key="1">
    <source>
        <dbReference type="SAM" id="Phobius"/>
    </source>
</evidence>
<dbReference type="InterPro" id="IPR008637">
    <property type="entry name" value="HR_lesion"/>
</dbReference>
<comment type="caution">
    <text evidence="2">The sequence shown here is derived from an EMBL/GenBank/DDBJ whole genome shotgun (WGS) entry which is preliminary data.</text>
</comment>
<keyword evidence="1" id="KW-1133">Transmembrane helix</keyword>
<dbReference type="Pfam" id="PF05514">
    <property type="entry name" value="HR_lesion"/>
    <property type="match status" value="1"/>
</dbReference>
<dbReference type="Proteomes" id="UP000516437">
    <property type="component" value="Chromosome 1"/>
</dbReference>
<dbReference type="PANTHER" id="PTHR31474">
    <property type="entry name" value="HR-LIKE LESION-INDUCER"/>
    <property type="match status" value="1"/>
</dbReference>
<gene>
    <name evidence="2" type="ORF">CJ030_MR1G016827</name>
</gene>
<name>A0A6A1WPU5_9ROSI</name>
<protein>
    <submittedName>
        <fullName evidence="2">Uncharacterized protein</fullName>
    </submittedName>
</protein>
<evidence type="ECO:0000313" key="3">
    <source>
        <dbReference type="Proteomes" id="UP000516437"/>
    </source>
</evidence>
<keyword evidence="3" id="KW-1185">Reference proteome</keyword>
<evidence type="ECO:0000313" key="2">
    <source>
        <dbReference type="EMBL" id="KAB1227315.1"/>
    </source>
</evidence>
<dbReference type="EMBL" id="RXIC02000019">
    <property type="protein sequence ID" value="KAB1227315.1"/>
    <property type="molecule type" value="Genomic_DNA"/>
</dbReference>
<dbReference type="OrthoDB" id="529675at2759"/>
<dbReference type="AlphaFoldDB" id="A0A6A1WPU5"/>
<proteinExistence type="predicted"/>
<keyword evidence="1" id="KW-0472">Membrane</keyword>
<organism evidence="2 3">
    <name type="scientific">Morella rubra</name>
    <name type="common">Chinese bayberry</name>
    <dbReference type="NCBI Taxonomy" id="262757"/>
    <lineage>
        <taxon>Eukaryota</taxon>
        <taxon>Viridiplantae</taxon>
        <taxon>Streptophyta</taxon>
        <taxon>Embryophyta</taxon>
        <taxon>Tracheophyta</taxon>
        <taxon>Spermatophyta</taxon>
        <taxon>Magnoliopsida</taxon>
        <taxon>eudicotyledons</taxon>
        <taxon>Gunneridae</taxon>
        <taxon>Pentapetalae</taxon>
        <taxon>rosids</taxon>
        <taxon>fabids</taxon>
        <taxon>Fagales</taxon>
        <taxon>Myricaceae</taxon>
        <taxon>Morella</taxon>
    </lineage>
</organism>
<accession>A0A6A1WPU5</accession>